<evidence type="ECO:0000313" key="4">
    <source>
        <dbReference type="Proteomes" id="UP000199623"/>
    </source>
</evidence>
<keyword evidence="4" id="KW-1185">Reference proteome</keyword>
<dbReference type="SUPFAM" id="SSF54909">
    <property type="entry name" value="Dimeric alpha+beta barrel"/>
    <property type="match status" value="1"/>
</dbReference>
<evidence type="ECO:0000256" key="1">
    <source>
        <dbReference type="ARBA" id="ARBA00011738"/>
    </source>
</evidence>
<dbReference type="AlphaFoldDB" id="A0A1G7R352"/>
<organism evidence="3 4">
    <name type="scientific">Lentzea fradiae</name>
    <dbReference type="NCBI Taxonomy" id="200378"/>
    <lineage>
        <taxon>Bacteria</taxon>
        <taxon>Bacillati</taxon>
        <taxon>Actinomycetota</taxon>
        <taxon>Actinomycetes</taxon>
        <taxon>Pseudonocardiales</taxon>
        <taxon>Pseudonocardiaceae</taxon>
        <taxon>Lentzea</taxon>
    </lineage>
</organism>
<reference evidence="4" key="1">
    <citation type="submission" date="2016-10" db="EMBL/GenBank/DDBJ databases">
        <authorList>
            <person name="Varghese N."/>
            <person name="Submissions S."/>
        </authorList>
    </citation>
    <scope>NUCLEOTIDE SEQUENCE [LARGE SCALE GENOMIC DNA]</scope>
    <source>
        <strain evidence="4">CGMCC 4.3506</strain>
    </source>
</reference>
<dbReference type="STRING" id="200378.SAMN05216553_10583"/>
<dbReference type="Gene3D" id="3.30.70.100">
    <property type="match status" value="1"/>
</dbReference>
<dbReference type="PANTHER" id="PTHR33178">
    <property type="match status" value="1"/>
</dbReference>
<proteinExistence type="predicted"/>
<comment type="subunit">
    <text evidence="1">Homodimer.</text>
</comment>
<evidence type="ECO:0000313" key="3">
    <source>
        <dbReference type="EMBL" id="SDG05157.1"/>
    </source>
</evidence>
<dbReference type="OrthoDB" id="6637496at2"/>
<gene>
    <name evidence="3" type="ORF">SAMN05216553_10583</name>
</gene>
<evidence type="ECO:0000259" key="2">
    <source>
        <dbReference type="PROSITE" id="PS51502"/>
    </source>
</evidence>
<dbReference type="InterPro" id="IPR044662">
    <property type="entry name" value="HS1/DABB1-like"/>
</dbReference>
<dbReference type="PANTHER" id="PTHR33178:SF10">
    <property type="entry name" value="STRESS-RESPONSE A_B BARREL DOMAIN-CONTAINING PROTEIN"/>
    <property type="match status" value="1"/>
</dbReference>
<accession>A0A1G7R352</accession>
<dbReference type="EMBL" id="FNCC01000005">
    <property type="protein sequence ID" value="SDG05157.1"/>
    <property type="molecule type" value="Genomic_DNA"/>
</dbReference>
<dbReference type="PROSITE" id="PS51502">
    <property type="entry name" value="S_R_A_B_BARREL"/>
    <property type="match status" value="1"/>
</dbReference>
<dbReference type="InterPro" id="IPR013097">
    <property type="entry name" value="Dabb"/>
</dbReference>
<protein>
    <submittedName>
        <fullName evidence="3">Stress responsive A/B Barrel Domain</fullName>
    </submittedName>
</protein>
<feature type="domain" description="Stress-response A/B barrel" evidence="2">
    <location>
        <begin position="6"/>
        <end position="99"/>
    </location>
</feature>
<dbReference type="InterPro" id="IPR011008">
    <property type="entry name" value="Dimeric_a/b-barrel"/>
</dbReference>
<dbReference type="Proteomes" id="UP000199623">
    <property type="component" value="Unassembled WGS sequence"/>
</dbReference>
<sequence length="101" mass="11027">MSESKFLHIGALTLREDVTDEQRAAVVDGLTGLRSSIPSLRSIEVHQDLGLRDGNADLVFVAAFDDEQGWREYSAHEAHLALVKEVLAPVLAAKVFVQAQS</sequence>
<name>A0A1G7R352_9PSEU</name>
<dbReference type="Pfam" id="PF07876">
    <property type="entry name" value="Dabb"/>
    <property type="match status" value="1"/>
</dbReference>
<dbReference type="SMART" id="SM00886">
    <property type="entry name" value="Dabb"/>
    <property type="match status" value="1"/>
</dbReference>
<dbReference type="RefSeq" id="WP_090048769.1">
    <property type="nucleotide sequence ID" value="NZ_FNCC01000005.1"/>
</dbReference>